<feature type="compositionally biased region" description="Basic and acidic residues" evidence="1">
    <location>
        <begin position="164"/>
        <end position="181"/>
    </location>
</feature>
<feature type="compositionally biased region" description="Polar residues" evidence="1">
    <location>
        <begin position="374"/>
        <end position="388"/>
    </location>
</feature>
<accession>A0AA39Q0S8</accession>
<comment type="caution">
    <text evidence="2">The sequence shown here is derived from an EMBL/GenBank/DDBJ whole genome shotgun (WGS) entry which is preliminary data.</text>
</comment>
<protein>
    <submittedName>
        <fullName evidence="2">Uncharacterized protein</fullName>
    </submittedName>
</protein>
<feature type="region of interest" description="Disordered" evidence="1">
    <location>
        <begin position="157"/>
        <end position="209"/>
    </location>
</feature>
<organism evidence="2 3">
    <name type="scientific">Armillaria luteobubalina</name>
    <dbReference type="NCBI Taxonomy" id="153913"/>
    <lineage>
        <taxon>Eukaryota</taxon>
        <taxon>Fungi</taxon>
        <taxon>Dikarya</taxon>
        <taxon>Basidiomycota</taxon>
        <taxon>Agaricomycotina</taxon>
        <taxon>Agaricomycetes</taxon>
        <taxon>Agaricomycetidae</taxon>
        <taxon>Agaricales</taxon>
        <taxon>Marasmiineae</taxon>
        <taxon>Physalacriaceae</taxon>
        <taxon>Armillaria</taxon>
    </lineage>
</organism>
<dbReference type="Proteomes" id="UP001175228">
    <property type="component" value="Unassembled WGS sequence"/>
</dbReference>
<reference evidence="2" key="1">
    <citation type="submission" date="2023-06" db="EMBL/GenBank/DDBJ databases">
        <authorList>
            <consortium name="Lawrence Berkeley National Laboratory"/>
            <person name="Ahrendt S."/>
            <person name="Sahu N."/>
            <person name="Indic B."/>
            <person name="Wong-Bajracharya J."/>
            <person name="Merenyi Z."/>
            <person name="Ke H.-M."/>
            <person name="Monk M."/>
            <person name="Kocsube S."/>
            <person name="Drula E."/>
            <person name="Lipzen A."/>
            <person name="Balint B."/>
            <person name="Henrissat B."/>
            <person name="Andreopoulos B."/>
            <person name="Martin F.M."/>
            <person name="Harder C.B."/>
            <person name="Rigling D."/>
            <person name="Ford K.L."/>
            <person name="Foster G.D."/>
            <person name="Pangilinan J."/>
            <person name="Papanicolaou A."/>
            <person name="Barry K."/>
            <person name="LaButti K."/>
            <person name="Viragh M."/>
            <person name="Koriabine M."/>
            <person name="Yan M."/>
            <person name="Riley R."/>
            <person name="Champramary S."/>
            <person name="Plett K.L."/>
            <person name="Tsai I.J."/>
            <person name="Slot J."/>
            <person name="Sipos G."/>
            <person name="Plett J."/>
            <person name="Nagy L.G."/>
            <person name="Grigoriev I.V."/>
        </authorList>
    </citation>
    <scope>NUCLEOTIDE SEQUENCE</scope>
    <source>
        <strain evidence="2">HWK02</strain>
    </source>
</reference>
<dbReference type="EMBL" id="JAUEPU010000028">
    <property type="protein sequence ID" value="KAK0492698.1"/>
    <property type="molecule type" value="Genomic_DNA"/>
</dbReference>
<evidence type="ECO:0000256" key="1">
    <source>
        <dbReference type="SAM" id="MobiDB-lite"/>
    </source>
</evidence>
<feature type="region of interest" description="Disordered" evidence="1">
    <location>
        <begin position="288"/>
        <end position="307"/>
    </location>
</feature>
<gene>
    <name evidence="2" type="ORF">EDD18DRAFT_1108702</name>
</gene>
<evidence type="ECO:0000313" key="2">
    <source>
        <dbReference type="EMBL" id="KAK0492698.1"/>
    </source>
</evidence>
<feature type="compositionally biased region" description="Basic residues" evidence="1">
    <location>
        <begin position="182"/>
        <end position="192"/>
    </location>
</feature>
<name>A0AA39Q0S8_9AGAR</name>
<proteinExistence type="predicted"/>
<keyword evidence="3" id="KW-1185">Reference proteome</keyword>
<sequence>MPMITCSMLSSDTEDIQESNMIEYLDEWKLFQSSERVISKNSDETDQTGNMGMRYVEDKDGAPVSKAYASVIRQQAYAIWMDWAKQGDAPPNWGSVGAAGKHKFKKVMLKEFPELRLHAFNWKLDKLATSYYPSWIQSKCDTIQRYKNEVSKREMLSIPILRPQQDDEGSHGKEKEKCRDKKDKRKDKRWAKQGKVADSVPGTDTQKSMANATTVPKNDIIASSVPSTPVIASVQAPTVCNPNYDWNYIPSQDLEDLGLGPEAESDVDKFTEQLCNWIGHSSVFPQHHTNFPDHQQNKEPATFTTSSIPTTSTTAMNLPIQESASLSLDSVSASSAQQPPVQPPTQLAAILVSALNLPSHPAIAPQKEPAAVTALQSTAGSSTSTTPDPASRLGQEMTNGSRKMVYNKNTLSARNFCTKDWCLENKGGMIAQFQLYWESLLPAEQVKYEAMSKDAKISKKNYVAPVVASTSVVLGT</sequence>
<feature type="region of interest" description="Disordered" evidence="1">
    <location>
        <begin position="374"/>
        <end position="395"/>
    </location>
</feature>
<dbReference type="AlphaFoldDB" id="A0AA39Q0S8"/>
<evidence type="ECO:0000313" key="3">
    <source>
        <dbReference type="Proteomes" id="UP001175228"/>
    </source>
</evidence>